<evidence type="ECO:0000259" key="5">
    <source>
        <dbReference type="PROSITE" id="PS52035"/>
    </source>
</evidence>
<dbReference type="RefSeq" id="WP_315653157.1">
    <property type="nucleotide sequence ID" value="NZ_JAVXZY010000014.1"/>
</dbReference>
<name>A0ABU3PI62_9BURK</name>
<gene>
    <name evidence="6" type="ORF">RQP53_23465</name>
</gene>
<keyword evidence="7" id="KW-1185">Reference proteome</keyword>
<dbReference type="Pfam" id="PF00246">
    <property type="entry name" value="Peptidase_M14"/>
    <property type="match status" value="1"/>
</dbReference>
<dbReference type="Gene3D" id="3.40.630.10">
    <property type="entry name" value="Zn peptidases"/>
    <property type="match status" value="1"/>
</dbReference>
<dbReference type="EMBL" id="JAVXZY010000014">
    <property type="protein sequence ID" value="MDT9002259.1"/>
    <property type="molecule type" value="Genomic_DNA"/>
</dbReference>
<dbReference type="PANTHER" id="PTHR11705:SF145">
    <property type="entry name" value="PEPTIDASE M14 CARBOXYPEPTIDASE A DOMAIN-CONTAINING PROTEIN"/>
    <property type="match status" value="1"/>
</dbReference>
<dbReference type="SUPFAM" id="SSF53187">
    <property type="entry name" value="Zn-dependent exopeptidases"/>
    <property type="match status" value="1"/>
</dbReference>
<feature type="signal peptide" evidence="4">
    <location>
        <begin position="1"/>
        <end position="31"/>
    </location>
</feature>
<dbReference type="PROSITE" id="PS52035">
    <property type="entry name" value="PEPTIDASE_M14"/>
    <property type="match status" value="1"/>
</dbReference>
<dbReference type="InterPro" id="IPR000834">
    <property type="entry name" value="Peptidase_M14"/>
</dbReference>
<sequence length="610" mass="67644">MRKTLLPSLPLLALIALLALFALQAPRAAVAAPALQTLAEASGFKKTGRYEEVIALCRDFARAYPKAVRCERFGTTPEGRPMLALVASHSGALSPEAARRRGLPVVLMQGGIHAGEIDGKDAGFLALRELLDGHTAPGALKQQVFVFVPVFNIDGHGRFGAWQRPNQRGPEEMGWRTTAQNYNLNRDYMKADAPEMRAMLGLVQRWDPLLTVDLHVTDGAQFEHDISIQVEPLHTGDATLQSSGRQLRDGVIAQLATQGSLPQPFYMSFAHEDDPASGFEDSVPPPRFSHGYFALRNRFGMLVETHSWKDYPTRVRITRNTIVDVLQHTAAQGKTWQRQALQADAAATQLAGQPLPLSWKASERSREIEFRGYAYTRTPSEVSGALMTRYDESRPQLWRVPLRDELLPALSIQAPKAGYLVPAAEADRLAPLLRLHGIAFRRLKQALPAAPREVFLPSQVRAAPASFEGRQRLEVSGQWQLDERGTGELAAGALFVPIAQPRARLLVALLEPQAPDSLLAWGQFNTAFERKEYMEGYVAEQVAREQLAADPALAAAFQQRLADDPAFAANPRERLDFFYRRHPAWDVRFQRYPVLRVDSEPGSSGHAKGR</sequence>
<reference evidence="6" key="1">
    <citation type="submission" date="2023-09" db="EMBL/GenBank/DDBJ databases">
        <title>Paucibacter sp. APW11 Genome sequencing and assembly.</title>
        <authorList>
            <person name="Kim I."/>
        </authorList>
    </citation>
    <scope>NUCLEOTIDE SEQUENCE</scope>
    <source>
        <strain evidence="6">APW11</strain>
    </source>
</reference>
<keyword evidence="4" id="KW-0732">Signal</keyword>
<feature type="active site" description="Proton donor/acceptor" evidence="3">
    <location>
        <position position="304"/>
    </location>
</feature>
<dbReference type="CDD" id="cd06241">
    <property type="entry name" value="M14-like"/>
    <property type="match status" value="1"/>
</dbReference>
<accession>A0ABU3PI62</accession>
<evidence type="ECO:0000256" key="2">
    <source>
        <dbReference type="ARBA" id="ARBA00005988"/>
    </source>
</evidence>
<evidence type="ECO:0000313" key="6">
    <source>
        <dbReference type="EMBL" id="MDT9002259.1"/>
    </source>
</evidence>
<dbReference type="SMART" id="SM00631">
    <property type="entry name" value="Zn_pept"/>
    <property type="match status" value="1"/>
</dbReference>
<proteinExistence type="inferred from homology"/>
<comment type="caution">
    <text evidence="6">The sequence shown here is derived from an EMBL/GenBank/DDBJ whole genome shotgun (WGS) entry which is preliminary data.</text>
</comment>
<comment type="similarity">
    <text evidence="2 3">Belongs to the peptidase M14 family.</text>
</comment>
<evidence type="ECO:0000256" key="4">
    <source>
        <dbReference type="SAM" id="SignalP"/>
    </source>
</evidence>
<evidence type="ECO:0000313" key="7">
    <source>
        <dbReference type="Proteomes" id="UP001246372"/>
    </source>
</evidence>
<feature type="chain" id="PRO_5045804144" evidence="4">
    <location>
        <begin position="32"/>
        <end position="610"/>
    </location>
</feature>
<comment type="cofactor">
    <cofactor evidence="1">
        <name>Zn(2+)</name>
        <dbReference type="ChEBI" id="CHEBI:29105"/>
    </cofactor>
</comment>
<organism evidence="6 7">
    <name type="scientific">Roseateles aquae</name>
    <dbReference type="NCBI Taxonomy" id="3077235"/>
    <lineage>
        <taxon>Bacteria</taxon>
        <taxon>Pseudomonadati</taxon>
        <taxon>Pseudomonadota</taxon>
        <taxon>Betaproteobacteria</taxon>
        <taxon>Burkholderiales</taxon>
        <taxon>Sphaerotilaceae</taxon>
        <taxon>Roseateles</taxon>
    </lineage>
</organism>
<evidence type="ECO:0000256" key="3">
    <source>
        <dbReference type="PROSITE-ProRule" id="PRU01379"/>
    </source>
</evidence>
<protein>
    <submittedName>
        <fullName evidence="6">M14 family metallopeptidase</fullName>
    </submittedName>
</protein>
<feature type="domain" description="Peptidase M14" evidence="5">
    <location>
        <begin position="46"/>
        <end position="329"/>
    </location>
</feature>
<evidence type="ECO:0000256" key="1">
    <source>
        <dbReference type="ARBA" id="ARBA00001947"/>
    </source>
</evidence>
<dbReference type="Proteomes" id="UP001246372">
    <property type="component" value="Unassembled WGS sequence"/>
</dbReference>
<dbReference type="PANTHER" id="PTHR11705">
    <property type="entry name" value="PROTEASE FAMILY M14 CARBOXYPEPTIDASE A,B"/>
    <property type="match status" value="1"/>
</dbReference>